<evidence type="ECO:0000256" key="4">
    <source>
        <dbReference type="RuleBase" id="RU003953"/>
    </source>
</evidence>
<dbReference type="Pfam" id="PF01743">
    <property type="entry name" value="PolyA_pol"/>
    <property type="match status" value="1"/>
</dbReference>
<comment type="caution">
    <text evidence="7">The sequence shown here is derived from an EMBL/GenBank/DDBJ whole genome shotgun (WGS) entry which is preliminary data.</text>
</comment>
<evidence type="ECO:0000259" key="6">
    <source>
        <dbReference type="Pfam" id="PF01743"/>
    </source>
</evidence>
<dbReference type="GO" id="GO:0052929">
    <property type="term" value="F:ATP:3'-cytidine-cytidine-tRNA adenylyltransferase activity"/>
    <property type="evidence" value="ECO:0007669"/>
    <property type="project" value="TreeGrafter"/>
</dbReference>
<dbReference type="GO" id="GO:0003723">
    <property type="term" value="F:RNA binding"/>
    <property type="evidence" value="ECO:0007669"/>
    <property type="project" value="UniProtKB-KW"/>
</dbReference>
<dbReference type="PANTHER" id="PTHR13734">
    <property type="entry name" value="TRNA-NUCLEOTIDYLTRANSFERASE"/>
    <property type="match status" value="1"/>
</dbReference>
<name>A0A2J7ZIA4_9CHLO</name>
<evidence type="ECO:0000313" key="8">
    <source>
        <dbReference type="Proteomes" id="UP000236333"/>
    </source>
</evidence>
<dbReference type="InterPro" id="IPR002646">
    <property type="entry name" value="PolA_pol_head_dom"/>
</dbReference>
<comment type="similarity">
    <text evidence="1 4">Belongs to the tRNA nucleotidyltransferase/poly(A) polymerase family.</text>
</comment>
<feature type="non-terminal residue" evidence="7">
    <location>
        <position position="168"/>
    </location>
</feature>
<evidence type="ECO:0000256" key="1">
    <source>
        <dbReference type="ARBA" id="ARBA00007265"/>
    </source>
</evidence>
<dbReference type="Proteomes" id="UP000236333">
    <property type="component" value="Unassembled WGS sequence"/>
</dbReference>
<protein>
    <submittedName>
        <fullName evidence="7">CCA tRNA nucleotidyltransferase, mitochondrial</fullName>
    </submittedName>
</protein>
<dbReference type="SUPFAM" id="SSF81301">
    <property type="entry name" value="Nucleotidyltransferase"/>
    <property type="match status" value="1"/>
</dbReference>
<evidence type="ECO:0000313" key="7">
    <source>
        <dbReference type="EMBL" id="PNH00003.1"/>
    </source>
</evidence>
<evidence type="ECO:0000256" key="3">
    <source>
        <dbReference type="ARBA" id="ARBA00022884"/>
    </source>
</evidence>
<proteinExistence type="inferred from homology"/>
<dbReference type="GO" id="GO:0052927">
    <property type="term" value="F:CC tRNA cytidylyltransferase activity"/>
    <property type="evidence" value="ECO:0007669"/>
    <property type="project" value="TreeGrafter"/>
</dbReference>
<dbReference type="EMBL" id="PGGS01001815">
    <property type="protein sequence ID" value="PNH00003.1"/>
    <property type="molecule type" value="Genomic_DNA"/>
</dbReference>
<gene>
    <name evidence="7" type="ORF">TSOC_014195</name>
</gene>
<evidence type="ECO:0000256" key="2">
    <source>
        <dbReference type="ARBA" id="ARBA00022679"/>
    </source>
</evidence>
<accession>A0A2J7ZIA4</accession>
<dbReference type="GO" id="GO:0001680">
    <property type="term" value="P:tRNA 3'-terminal CCA addition"/>
    <property type="evidence" value="ECO:0007669"/>
    <property type="project" value="TreeGrafter"/>
</dbReference>
<reference evidence="7 8" key="1">
    <citation type="journal article" date="2017" name="Mol. Biol. Evol.">
        <title>The 4-celled Tetrabaena socialis nuclear genome reveals the essential components for genetic control of cell number at the origin of multicellularity in the volvocine lineage.</title>
        <authorList>
            <person name="Featherston J."/>
            <person name="Arakaki Y."/>
            <person name="Hanschen E.R."/>
            <person name="Ferris P.J."/>
            <person name="Michod R.E."/>
            <person name="Olson B.J.S.C."/>
            <person name="Nozaki H."/>
            <person name="Durand P.M."/>
        </authorList>
    </citation>
    <scope>NUCLEOTIDE SEQUENCE [LARGE SCALE GENOMIC DNA]</scope>
    <source>
        <strain evidence="7 8">NIES-571</strain>
    </source>
</reference>
<keyword evidence="8" id="KW-1185">Reference proteome</keyword>
<dbReference type="InterPro" id="IPR043519">
    <property type="entry name" value="NT_sf"/>
</dbReference>
<dbReference type="AlphaFoldDB" id="A0A2J7ZIA4"/>
<feature type="region of interest" description="Disordered" evidence="5">
    <location>
        <begin position="1"/>
        <end position="25"/>
    </location>
</feature>
<sequence>MSGENASGLARGAGEAGVDVGPQQRQQQAVLDGTAVSCLAAQQRPSYDSLLSYCCRRRGGRLGSSSSSSTLPNRTMSTTAAAAAATAVSPDAPHTVTDAVTLTPAERELFDTLLAVVQHAGAATVLRCAGGWVRDKLLGKGSDDIDVALDDRMGRDFAELVNDYLKAQ</sequence>
<dbReference type="Gene3D" id="3.30.460.10">
    <property type="entry name" value="Beta Polymerase, domain 2"/>
    <property type="match status" value="1"/>
</dbReference>
<dbReference type="PANTHER" id="PTHR13734:SF5">
    <property type="entry name" value="CCA TRNA NUCLEOTIDYLTRANSFERASE, MITOCHONDRIAL"/>
    <property type="match status" value="1"/>
</dbReference>
<keyword evidence="2 4" id="KW-0808">Transferase</keyword>
<organism evidence="7 8">
    <name type="scientific">Tetrabaena socialis</name>
    <dbReference type="NCBI Taxonomy" id="47790"/>
    <lineage>
        <taxon>Eukaryota</taxon>
        <taxon>Viridiplantae</taxon>
        <taxon>Chlorophyta</taxon>
        <taxon>core chlorophytes</taxon>
        <taxon>Chlorophyceae</taxon>
        <taxon>CS clade</taxon>
        <taxon>Chlamydomonadales</taxon>
        <taxon>Tetrabaenaceae</taxon>
        <taxon>Tetrabaena</taxon>
    </lineage>
</organism>
<keyword evidence="3 4" id="KW-0694">RNA-binding</keyword>
<feature type="domain" description="Poly A polymerase head" evidence="6">
    <location>
        <begin position="127"/>
        <end position="161"/>
    </location>
</feature>
<dbReference type="OrthoDB" id="445712at2759"/>
<evidence type="ECO:0000256" key="5">
    <source>
        <dbReference type="SAM" id="MobiDB-lite"/>
    </source>
</evidence>